<dbReference type="InterPro" id="IPR029070">
    <property type="entry name" value="Chitinase_insertion_sf"/>
</dbReference>
<feature type="domain" description="Chitin-binding type-2" evidence="4">
    <location>
        <begin position="401"/>
        <end position="454"/>
    </location>
</feature>
<feature type="region of interest" description="Disordered" evidence="3">
    <location>
        <begin position="911"/>
        <end position="932"/>
    </location>
</feature>
<evidence type="ECO:0000256" key="3">
    <source>
        <dbReference type="SAM" id="MobiDB-lite"/>
    </source>
</evidence>
<feature type="non-terminal residue" evidence="5">
    <location>
        <position position="2184"/>
    </location>
</feature>
<dbReference type="InterPro" id="IPR002557">
    <property type="entry name" value="Chitin-bd_dom"/>
</dbReference>
<reference evidence="5 6" key="1">
    <citation type="submission" date="2015-07" db="EMBL/GenBank/DDBJ databases">
        <title>The genome of Dufourea novaeangliae.</title>
        <authorList>
            <person name="Pan H."/>
            <person name="Kapheim K."/>
        </authorList>
    </citation>
    <scope>NUCLEOTIDE SEQUENCE [LARGE SCALE GENOMIC DNA]</scope>
    <source>
        <strain evidence="5">0120121106</strain>
        <tissue evidence="5">Whole body</tissue>
    </source>
</reference>
<gene>
    <name evidence="5" type="ORF">WN55_04532</name>
</gene>
<dbReference type="GO" id="GO:0005975">
    <property type="term" value="P:carbohydrate metabolic process"/>
    <property type="evidence" value="ECO:0007669"/>
    <property type="project" value="InterPro"/>
</dbReference>
<feature type="domain" description="Chitin-binding type-2" evidence="4">
    <location>
        <begin position="325"/>
        <end position="390"/>
    </location>
</feature>
<evidence type="ECO:0000256" key="2">
    <source>
        <dbReference type="ARBA" id="ARBA00022669"/>
    </source>
</evidence>
<feature type="domain" description="Chitin-binding type-2" evidence="4">
    <location>
        <begin position="2118"/>
        <end position="2179"/>
    </location>
</feature>
<dbReference type="InterPro" id="IPR036508">
    <property type="entry name" value="Chitin-bd_dom_sf"/>
</dbReference>
<feature type="region of interest" description="Disordered" evidence="3">
    <location>
        <begin position="2078"/>
        <end position="2105"/>
    </location>
</feature>
<dbReference type="InterPro" id="IPR011583">
    <property type="entry name" value="Chitinase_II/V-like_cat"/>
</dbReference>
<proteinExistence type="inferred from homology"/>
<dbReference type="SMART" id="SM00636">
    <property type="entry name" value="Glyco_18"/>
    <property type="match status" value="1"/>
</dbReference>
<dbReference type="OrthoDB" id="76388at2759"/>
<dbReference type="GO" id="GO:0005576">
    <property type="term" value="C:extracellular region"/>
    <property type="evidence" value="ECO:0007669"/>
    <property type="project" value="InterPro"/>
</dbReference>
<evidence type="ECO:0000313" key="5">
    <source>
        <dbReference type="EMBL" id="KZC05592.1"/>
    </source>
</evidence>
<comment type="similarity">
    <text evidence="1">Belongs to the glycosyl hydrolase 18 family. Chitinase class II subfamily.</text>
</comment>
<protein>
    <submittedName>
        <fullName evidence="5">Ice nucleation protein</fullName>
    </submittedName>
</protein>
<dbReference type="Gene3D" id="3.20.20.80">
    <property type="entry name" value="Glycosidases"/>
    <property type="match status" value="1"/>
</dbReference>
<dbReference type="InterPro" id="IPR001223">
    <property type="entry name" value="Glyco_hydro18_cat"/>
</dbReference>
<dbReference type="InterPro" id="IPR017853">
    <property type="entry name" value="GH"/>
</dbReference>
<feature type="region of interest" description="Disordered" evidence="3">
    <location>
        <begin position="987"/>
        <end position="1013"/>
    </location>
</feature>
<feature type="compositionally biased region" description="Polar residues" evidence="3">
    <location>
        <begin position="2078"/>
        <end position="2094"/>
    </location>
</feature>
<dbReference type="SUPFAM" id="SSF51445">
    <property type="entry name" value="(Trans)glycosidases"/>
    <property type="match status" value="1"/>
</dbReference>
<keyword evidence="6" id="KW-1185">Reference proteome</keyword>
<dbReference type="SUPFAM" id="SSF54556">
    <property type="entry name" value="Chitinase insertion domain"/>
    <property type="match status" value="1"/>
</dbReference>
<dbReference type="Pfam" id="PF01607">
    <property type="entry name" value="CBM_14"/>
    <property type="match status" value="3"/>
</dbReference>
<dbReference type="SMART" id="SM00494">
    <property type="entry name" value="ChtBD2"/>
    <property type="match status" value="3"/>
</dbReference>
<feature type="non-terminal residue" evidence="5">
    <location>
        <position position="1"/>
    </location>
</feature>
<name>A0A154P189_DUFNO</name>
<keyword evidence="2" id="KW-0147">Chitin-binding</keyword>
<feature type="compositionally biased region" description="Polar residues" evidence="3">
    <location>
        <begin position="1890"/>
        <end position="1906"/>
    </location>
</feature>
<dbReference type="Proteomes" id="UP000076502">
    <property type="component" value="Unassembled WGS sequence"/>
</dbReference>
<feature type="compositionally biased region" description="Gly residues" evidence="3">
    <location>
        <begin position="990"/>
        <end position="1013"/>
    </location>
</feature>
<evidence type="ECO:0000259" key="4">
    <source>
        <dbReference type="PROSITE" id="PS50940"/>
    </source>
</evidence>
<dbReference type="PROSITE" id="PS50940">
    <property type="entry name" value="CHIT_BIND_II"/>
    <property type="match status" value="3"/>
</dbReference>
<dbReference type="SUPFAM" id="SSF57625">
    <property type="entry name" value="Invertebrate chitin-binding proteins"/>
    <property type="match status" value="3"/>
</dbReference>
<accession>A0A154P189</accession>
<evidence type="ECO:0000256" key="1">
    <source>
        <dbReference type="ARBA" id="ARBA00009121"/>
    </source>
</evidence>
<organism evidence="5 6">
    <name type="scientific">Dufourea novaeangliae</name>
    <name type="common">Sweat bee</name>
    <dbReference type="NCBI Taxonomy" id="178035"/>
    <lineage>
        <taxon>Eukaryota</taxon>
        <taxon>Metazoa</taxon>
        <taxon>Ecdysozoa</taxon>
        <taxon>Arthropoda</taxon>
        <taxon>Hexapoda</taxon>
        <taxon>Insecta</taxon>
        <taxon>Pterygota</taxon>
        <taxon>Neoptera</taxon>
        <taxon>Endopterygota</taxon>
        <taxon>Hymenoptera</taxon>
        <taxon>Apocrita</taxon>
        <taxon>Aculeata</taxon>
        <taxon>Apoidea</taxon>
        <taxon>Anthophila</taxon>
        <taxon>Halictidae</taxon>
        <taxon>Rophitinae</taxon>
        <taxon>Dufourea</taxon>
    </lineage>
</organism>
<dbReference type="Pfam" id="PF00704">
    <property type="entry name" value="Glyco_hydro_18"/>
    <property type="match status" value="1"/>
</dbReference>
<dbReference type="Gene3D" id="3.10.50.10">
    <property type="match status" value="1"/>
</dbReference>
<evidence type="ECO:0000313" key="6">
    <source>
        <dbReference type="Proteomes" id="UP000076502"/>
    </source>
</evidence>
<dbReference type="Gene3D" id="2.170.140.10">
    <property type="entry name" value="Chitin binding domain"/>
    <property type="match status" value="3"/>
</dbReference>
<feature type="region of interest" description="Disordered" evidence="3">
    <location>
        <begin position="1887"/>
        <end position="1912"/>
    </location>
</feature>
<sequence length="2184" mass="221776">FESFRKSLKAINPALQFMISVDDPAKTLRTSGTVRQEITARLLGTVKDIDGVELNMTAGSRERLVHFVKGLKDELVRKSYDKRVFLVLPSKSEDLAKQFDLKELSKYVDLFTVPTHHLVEDDEDYHTFHPSRLMGIFDMFNADSLIDLISGLGAPKRKILVSVPASAYKFSLKDQDDNTPRSPTVELQPVIIDQKQLCDLMNNGEWTVERDEDLTAPYAFKNKTWIAFEDKISIMIKVCYVPGLYFRIENDFETKCGKPITHEIHHSFTDFKRKSRAAVLNALEDDLHQTHLSYPTKVKSSEFRVVRVVDTEGHIRAVRENTQTEFTCSRQGYFVHPKSCNRFYRCVKFNQEVEDYSVFEFDCPAGLAFDEHTEVCVWPGSLSQGSACPGSSEIAPVTRVRFECPSKSGYYADPQNPRWFFACIDLGGPEMMAYEFRCPFGLIFDEHKLVCEWPWLVPGYSDSGYTRTEYDNQGSTQGTGGYFTGGLPHGSSGATGHQGGVYSGTTAGVDYSGATGNAGYSGFSGAAGVGYAGSNVGGHGSSFGQGSTGYSGTTGNGYAGYSGSYDGKTGSSGGSYGGSAGAGYAGSGNTGYTGSTSGVYTGHTGSGLEYTGQVSAGSGYAGGSTHSGTNGVYGGTTDTGYTGSTHLGGSGYSGTATGAHGGSGYSGSESDIHGGSEYSGSNVGAYGGSTSDGHADGGYTGSVGGGYAGSTSGGHDGSVGGGYGGSTSGGYAGSTSGGHDGSVGGGYTGSVSGGYGGSTSTGGYAGSTSGGHDGSVGGGYTGSVGGGYGGSTSGGYGGSTSGGHDGSVGGGYGGSIGGGSVGGGYGGSTSGGHAGSVGGGYGGSTSGGHAGSTSGGHAGSANGGYTGSIGGGYGGYASSTSGGHDGSVGGGYGGSTSGGYAGSTSGGHDGSVGGGYGGSTSGGHAGSTSGGHAGSANGGYTGSIGGGYGVSTSGGHAGSTSGCHAGSANGGYTGSIGGGYGGYESSTSGGHDGSVGGGRGGSTSGGYAGSTSGGHDGSVGGGYGGSTSGAHAGTTVGGYGGSSSGGYAGSTSVAHGGTTVGGYEGSVVGGYEGPTSGNHVGVPGTGYSASVVPGYSTGGYSGPGIKGGHFSTSSVQYSGSHGSTVPGTQYIGANIKGSQIGNSSPGQTIIYGTQPTQTPIYVSAGTAGTAGTIYVQKPDKPSVNCVTSCVSTPQQPGGITTTYFGNAGTKGYGGAVTSGTTVYQGGSGYTTGYHGPGNRNDLNITLSGSQGPSFGTSYHGISTPSVGYGITGTYGTGTIVTGNNIHGSIATGDSSPGTLITYGETPGTVISGSSDQGTIVTGGNHPGYVKTGQGTPGYVISGGVKTVYTGSASPGTAVYGTPAPGVVLTGTPEHGTILKGEPSPGIILTGQTAPGVTLGGSVEQGTVIGSTGHHVFTDSGYIQQGDITVGPTYGTKIEKVPIDTGYKINEYHDNGGRGTIKFNNGEVTTKYTENDIPDYRPAGGTIPPDTLFPGYNTGDSGLPTPHGFTKTGPTKTGITTATLGGHGSYTISTGKTTPTPKPDNIGAKAFEGNVVGYTKSSTDSSVKVYPGSTPSQDVNYVDTSKITLGPSKSTGYSYPRPNVPFKTGSTPSTVVPVSSTEGSVLAGTTPTPYLNVEVYNSPKFAGPTVSPAVVDTYTGSTDGYYQGKVSTGFSRGPVPTATPVVYTTGPLENYKTTAFEAAKIPVTISTVHPVFDNGYKTIVSSTPIPVTLTQDNFSGSLQTGSISTQNQFDFGRRTSQLGGHGEQGYVYSTTPQSTPGYFDSKSSFGQRVTSSGISESLKPQTQYLPSDYISPAVGVTYRKPFQVPGITYQSTPIPSVIPTGGSPTNVEIPRNEVGKLITNYNRGTTKYVPSQYDIYTPGVYTGGDISRTQQSSLPPSGQSYGSTPAPFGRTQSSFSNGYSKSSSGISYQTTAKSTAVGNAKVIVKWSDLHPLLLGKLGAECTCKGDPFANLRGPGSKLINSSKGKVDLANYDDSEIYVDLEKTGSYEYDDYVTNQGPIKLWPKETPAPLLESGISQIQERPSSTYLPSVTPSVTVGLHGSIPPSTPVNHGFSANYRSGKSLNNDGSTTNSVGKGASFDRYGPGGLRDSEEVLEGATNCARPGLFRHPNFCNKFYACHWDDWKKKFTLHVFNCPVHLTFDNGAGACNWPSMGPACQDDNLLV</sequence>
<dbReference type="STRING" id="178035.A0A154P189"/>
<dbReference type="GO" id="GO:0008061">
    <property type="term" value="F:chitin binding"/>
    <property type="evidence" value="ECO:0007669"/>
    <property type="project" value="UniProtKB-KW"/>
</dbReference>
<dbReference type="EMBL" id="KQ434796">
    <property type="protein sequence ID" value="KZC05592.1"/>
    <property type="molecule type" value="Genomic_DNA"/>
</dbReference>